<dbReference type="InterPro" id="IPR011086">
    <property type="entry name" value="DUF1521"/>
</dbReference>
<dbReference type="EMBL" id="FSRU01000002">
    <property type="protein sequence ID" value="SIO55378.1"/>
    <property type="molecule type" value="Genomic_DNA"/>
</dbReference>
<feature type="compositionally biased region" description="Polar residues" evidence="1">
    <location>
        <begin position="36"/>
        <end position="45"/>
    </location>
</feature>
<feature type="region of interest" description="Disordered" evidence="1">
    <location>
        <begin position="22"/>
        <end position="45"/>
    </location>
</feature>
<evidence type="ECO:0000313" key="3">
    <source>
        <dbReference type="EMBL" id="SIO55378.1"/>
    </source>
</evidence>
<reference evidence="3 4" key="1">
    <citation type="submission" date="2016-11" db="EMBL/GenBank/DDBJ databases">
        <authorList>
            <person name="Jaros S."/>
            <person name="Januszkiewicz K."/>
            <person name="Wedrychowicz H."/>
        </authorList>
    </citation>
    <scope>NUCLEOTIDE SEQUENCE [LARGE SCALE GENOMIC DNA]</scope>
    <source>
        <strain evidence="3 4">GAS95</strain>
    </source>
</reference>
<feature type="compositionally biased region" description="Basic and acidic residues" evidence="1">
    <location>
        <begin position="300"/>
        <end position="310"/>
    </location>
</feature>
<protein>
    <recommendedName>
        <fullName evidence="2">DUF1521 domain-containing protein</fullName>
    </recommendedName>
</protein>
<dbReference type="RefSeq" id="WP_083640498.1">
    <property type="nucleotide sequence ID" value="NZ_FSRU01000002.1"/>
</dbReference>
<dbReference type="OrthoDB" id="5971591at2"/>
<gene>
    <name evidence="3" type="ORF">SAMN05444165_3550</name>
</gene>
<proteinExistence type="predicted"/>
<feature type="region of interest" description="Disordered" evidence="1">
    <location>
        <begin position="289"/>
        <end position="310"/>
    </location>
</feature>
<accession>A0A1N6KFR6</accession>
<dbReference type="Pfam" id="PF07481">
    <property type="entry name" value="DUF1521"/>
    <property type="match status" value="1"/>
</dbReference>
<feature type="compositionally biased region" description="Polar residues" evidence="1">
    <location>
        <begin position="97"/>
        <end position="120"/>
    </location>
</feature>
<evidence type="ECO:0000256" key="1">
    <source>
        <dbReference type="SAM" id="MobiDB-lite"/>
    </source>
</evidence>
<organism evidence="3 4">
    <name type="scientific">Paraburkholderia phenazinium</name>
    <dbReference type="NCBI Taxonomy" id="60549"/>
    <lineage>
        <taxon>Bacteria</taxon>
        <taxon>Pseudomonadati</taxon>
        <taxon>Pseudomonadota</taxon>
        <taxon>Betaproteobacteria</taxon>
        <taxon>Burkholderiales</taxon>
        <taxon>Burkholderiaceae</taxon>
        <taxon>Paraburkholderia</taxon>
    </lineage>
</organism>
<dbReference type="AlphaFoldDB" id="A0A1N6KFR6"/>
<name>A0A1N6KFR6_9BURK</name>
<feature type="region of interest" description="Disordered" evidence="1">
    <location>
        <begin position="86"/>
        <end position="120"/>
    </location>
</feature>
<dbReference type="Proteomes" id="UP000185151">
    <property type="component" value="Unassembled WGS sequence"/>
</dbReference>
<evidence type="ECO:0000259" key="2">
    <source>
        <dbReference type="Pfam" id="PF07481"/>
    </source>
</evidence>
<keyword evidence="4" id="KW-1185">Reference proteome</keyword>
<evidence type="ECO:0000313" key="4">
    <source>
        <dbReference type="Proteomes" id="UP000185151"/>
    </source>
</evidence>
<feature type="domain" description="DUF1521" evidence="2">
    <location>
        <begin position="143"/>
        <end position="307"/>
    </location>
</feature>
<sequence>MQAAMQINTSVLSFQNNMDTHRSVGNRASSPLPLATGSNGARNLASQMSNMMGGFSKTSFSISSQTAGNGRTTTFSAQGTIINRAQAANPQPMRPGSNCNPSGYGNSSRTNSGFANQSRGCDRTPSINHCGCNNSGSTNQTQWSNTAVCNNKASINLGDYKLDFDKSNSTMVMTNNTTGDKTMIYGDPHLTQHQSGSNSNSSTAMFNGPMTFTLPDNTKVTVNSQPDPKNKSISYADQVTITRGNQAYEVTGLSAQDKSGLSVQKSNNGRALDAATPDGFTLVAARDGSGFINPATGKEATPDEIKKANT</sequence>